<dbReference type="AlphaFoldDB" id="A0A6C0KUD5"/>
<accession>A0A6C0KUD5</accession>
<sequence>MDSCTNLKYLEEKKIDIVWYLKNGTSVVASTREEIVELLKEEVKNLDFYWATQITESLWEVQFSKIQNPRVKVMVTANNGKNAGELAKFLINIDYANMEIIDYNVLS</sequence>
<protein>
    <submittedName>
        <fullName evidence="1">Uncharacterized protein</fullName>
    </submittedName>
</protein>
<proteinExistence type="predicted"/>
<evidence type="ECO:0000313" key="1">
    <source>
        <dbReference type="EMBL" id="QHU20831.1"/>
    </source>
</evidence>
<organism evidence="1">
    <name type="scientific">viral metagenome</name>
    <dbReference type="NCBI Taxonomy" id="1070528"/>
    <lineage>
        <taxon>unclassified sequences</taxon>
        <taxon>metagenomes</taxon>
        <taxon>organismal metagenomes</taxon>
    </lineage>
</organism>
<name>A0A6C0KUD5_9ZZZZ</name>
<dbReference type="EMBL" id="MN740975">
    <property type="protein sequence ID" value="QHU20831.1"/>
    <property type="molecule type" value="Genomic_DNA"/>
</dbReference>
<reference evidence="1" key="1">
    <citation type="journal article" date="2020" name="Nature">
        <title>Giant virus diversity and host interactions through global metagenomics.</title>
        <authorList>
            <person name="Schulz F."/>
            <person name="Roux S."/>
            <person name="Paez-Espino D."/>
            <person name="Jungbluth S."/>
            <person name="Walsh D.A."/>
            <person name="Denef V.J."/>
            <person name="McMahon K.D."/>
            <person name="Konstantinidis K.T."/>
            <person name="Eloe-Fadrosh E.A."/>
            <person name="Kyrpides N.C."/>
            <person name="Woyke T."/>
        </authorList>
    </citation>
    <scope>NUCLEOTIDE SEQUENCE</scope>
    <source>
        <strain evidence="1">GVMAG-S-3300013094-100</strain>
    </source>
</reference>